<dbReference type="CDD" id="cd14021">
    <property type="entry name" value="ChoK-like_euk"/>
    <property type="match status" value="1"/>
</dbReference>
<dbReference type="SUPFAM" id="SSF56112">
    <property type="entry name" value="Protein kinase-like (PK-like)"/>
    <property type="match status" value="1"/>
</dbReference>
<dbReference type="Gene3D" id="3.30.200.20">
    <property type="entry name" value="Phosphorylase Kinase, domain 1"/>
    <property type="match status" value="1"/>
</dbReference>
<dbReference type="OMA" id="VEGNTME"/>
<dbReference type="RefSeq" id="XP_765224.1">
    <property type="nucleotide sequence ID" value="XM_760131.1"/>
</dbReference>
<evidence type="ECO:0000313" key="2">
    <source>
        <dbReference type="EMBL" id="EAN32941.1"/>
    </source>
</evidence>
<dbReference type="AlphaFoldDB" id="Q4N4I2"/>
<evidence type="ECO:0000313" key="3">
    <source>
        <dbReference type="Proteomes" id="UP000001949"/>
    </source>
</evidence>
<protein>
    <submittedName>
        <fullName evidence="2">Choline kinase, putative</fullName>
    </submittedName>
</protein>
<comment type="caution">
    <text evidence="2">The sequence shown here is derived from an EMBL/GenBank/DDBJ whole genome shotgun (WGS) entry which is preliminary data.</text>
</comment>
<accession>Q4N4I2</accession>
<dbReference type="STRING" id="5875.Q4N4I2"/>
<dbReference type="VEuPathDB" id="PiroplasmaDB:TpMuguga_02g00658"/>
<keyword evidence="3" id="KW-1185">Reference proteome</keyword>
<reference evidence="2 3" key="1">
    <citation type="journal article" date="2005" name="Science">
        <title>Genome sequence of Theileria parva, a bovine pathogen that transforms lymphocytes.</title>
        <authorList>
            <person name="Gardner M.J."/>
            <person name="Bishop R."/>
            <person name="Shah T."/>
            <person name="de Villiers E.P."/>
            <person name="Carlton J.M."/>
            <person name="Hall N."/>
            <person name="Ren Q."/>
            <person name="Paulsen I.T."/>
            <person name="Pain A."/>
            <person name="Berriman M."/>
            <person name="Wilson R.J.M."/>
            <person name="Sato S."/>
            <person name="Ralph S.A."/>
            <person name="Mann D.J."/>
            <person name="Xiong Z."/>
            <person name="Shallom S.J."/>
            <person name="Weidman J."/>
            <person name="Jiang L."/>
            <person name="Lynn J."/>
            <person name="Weaver B."/>
            <person name="Shoaibi A."/>
            <person name="Domingo A.R."/>
            <person name="Wasawo D."/>
            <person name="Crabtree J."/>
            <person name="Wortman J.R."/>
            <person name="Haas B."/>
            <person name="Angiuoli S.V."/>
            <person name="Creasy T.H."/>
            <person name="Lu C."/>
            <person name="Suh B."/>
            <person name="Silva J.C."/>
            <person name="Utterback T.R."/>
            <person name="Feldblyum T.V."/>
            <person name="Pertea M."/>
            <person name="Allen J."/>
            <person name="Nierman W.C."/>
            <person name="Taracha E.L.N."/>
            <person name="Salzberg S.L."/>
            <person name="White O.R."/>
            <person name="Fitzhugh H.A."/>
            <person name="Morzaria S."/>
            <person name="Venter J.C."/>
            <person name="Fraser C.M."/>
            <person name="Nene V."/>
        </authorList>
    </citation>
    <scope>NUCLEOTIDE SEQUENCE [LARGE SCALE GENOMIC DNA]</scope>
    <source>
        <strain evidence="2 3">Muguga</strain>
    </source>
</reference>
<keyword evidence="2" id="KW-0808">Transferase</keyword>
<dbReference type="GO" id="GO:0004305">
    <property type="term" value="F:ethanolamine kinase activity"/>
    <property type="evidence" value="ECO:0007669"/>
    <property type="project" value="TreeGrafter"/>
</dbReference>
<dbReference type="PANTHER" id="PTHR22603:SF93">
    <property type="entry name" value="RE24176P"/>
    <property type="match status" value="1"/>
</dbReference>
<dbReference type="GO" id="GO:0005737">
    <property type="term" value="C:cytoplasm"/>
    <property type="evidence" value="ECO:0007669"/>
    <property type="project" value="TreeGrafter"/>
</dbReference>
<dbReference type="Proteomes" id="UP000001949">
    <property type="component" value="Unassembled WGS sequence"/>
</dbReference>
<dbReference type="PANTHER" id="PTHR22603">
    <property type="entry name" value="CHOLINE/ETHANOALAMINE KINASE"/>
    <property type="match status" value="1"/>
</dbReference>
<keyword evidence="2" id="KW-0418">Kinase</keyword>
<dbReference type="GO" id="GO:0006646">
    <property type="term" value="P:phosphatidylethanolamine biosynthetic process"/>
    <property type="evidence" value="ECO:0007669"/>
    <property type="project" value="TreeGrafter"/>
</dbReference>
<dbReference type="InterPro" id="IPR011009">
    <property type="entry name" value="Kinase-like_dom_sf"/>
</dbReference>
<dbReference type="GeneID" id="3501913"/>
<dbReference type="eggNOG" id="KOG2686">
    <property type="taxonomic scope" value="Eukaryota"/>
</dbReference>
<evidence type="ECO:0000256" key="1">
    <source>
        <dbReference type="ARBA" id="ARBA00038211"/>
    </source>
</evidence>
<dbReference type="EMBL" id="AAGK01000002">
    <property type="protein sequence ID" value="EAN32941.1"/>
    <property type="molecule type" value="Genomic_DNA"/>
</dbReference>
<dbReference type="GO" id="GO:0004103">
    <property type="term" value="F:choline kinase activity"/>
    <property type="evidence" value="ECO:0007669"/>
    <property type="project" value="TreeGrafter"/>
</dbReference>
<dbReference type="InParanoid" id="Q4N4I2"/>
<gene>
    <name evidence="2" type="ordered locus">TP02_0658</name>
</gene>
<comment type="similarity">
    <text evidence="1">Belongs to the choline/ethanolamine kinase family.</text>
</comment>
<dbReference type="FunCoup" id="Q4N4I2">
    <property type="interactions" value="15"/>
</dbReference>
<dbReference type="Gene3D" id="3.90.1200.10">
    <property type="match status" value="1"/>
</dbReference>
<dbReference type="KEGG" id="tpv:TP02_0658"/>
<organism evidence="2 3">
    <name type="scientific">Theileria parva</name>
    <name type="common">East coast fever infection agent</name>
    <dbReference type="NCBI Taxonomy" id="5875"/>
    <lineage>
        <taxon>Eukaryota</taxon>
        <taxon>Sar</taxon>
        <taxon>Alveolata</taxon>
        <taxon>Apicomplexa</taxon>
        <taxon>Aconoidasida</taxon>
        <taxon>Piroplasmida</taxon>
        <taxon>Theileriidae</taxon>
        <taxon>Theileria</taxon>
    </lineage>
</organism>
<dbReference type="Pfam" id="PF01633">
    <property type="entry name" value="Choline_kinase"/>
    <property type="match status" value="1"/>
</dbReference>
<name>Q4N4I2_THEPA</name>
<proteinExistence type="inferred from homology"/>
<sequence>MDQVTGVSEHSFQHNDQVKTSENEGYFLNETETNEVKTVSLKYVPLWNSLTDDKLELKIISCALTNRVYLVTLVKEDKDKYPYKKLIVKKRTDFNSLVVDNDVQFNIAKLLGDNNFGPKIIGRFGDFTIQNWVEGNTMEIECFQNLSVLTGIASSLAKFHKRVTELVPKDWDRTPMFLTKLSVWSQHIERIIKKYNLDFDYNELVQNYELFKKIFNNHLNSSQSTTNSVLFCHNDLFSLNILDFNQGIYFIDFDFAGFNYVGWEIASFFVEVTILYDPPTPPYFISSKEYHLSEEKKSLFVSVYLSQLLGRNVLASDDVVREFLQSVEIHTSDKPKNELSKPVKLDAYGMFQYNLFKSNLRKLTDEKIVNF</sequence>